<evidence type="ECO:0000313" key="2">
    <source>
        <dbReference type="Proteomes" id="UP000176527"/>
    </source>
</evidence>
<gene>
    <name evidence="1" type="ORF">A3F00_03255</name>
</gene>
<evidence type="ECO:0000313" key="1">
    <source>
        <dbReference type="EMBL" id="OGE37835.1"/>
    </source>
</evidence>
<dbReference type="Proteomes" id="UP000176527">
    <property type="component" value="Unassembled WGS sequence"/>
</dbReference>
<dbReference type="AlphaFoldDB" id="A0A1F5KAL1"/>
<sequence>MPKNIEAIRGTMSNGINETGEAEKRIIRSEVLRSAREEYKRSHGNLKDVSNLTEDELVELIQHPWEPVNINIHPLKLALGRVRIWFSNIHFPQFQKREQKTENSSPLVKRPV</sequence>
<dbReference type="EMBL" id="MFDE01000036">
    <property type="protein sequence ID" value="OGE37835.1"/>
    <property type="molecule type" value="Genomic_DNA"/>
</dbReference>
<proteinExistence type="predicted"/>
<name>A0A1F5KAL1_9BACT</name>
<reference evidence="1 2" key="1">
    <citation type="journal article" date="2016" name="Nat. Commun.">
        <title>Thousands of microbial genomes shed light on interconnected biogeochemical processes in an aquifer system.</title>
        <authorList>
            <person name="Anantharaman K."/>
            <person name="Brown C.T."/>
            <person name="Hug L.A."/>
            <person name="Sharon I."/>
            <person name="Castelle C.J."/>
            <person name="Probst A.J."/>
            <person name="Thomas B.C."/>
            <person name="Singh A."/>
            <person name="Wilkins M.J."/>
            <person name="Karaoz U."/>
            <person name="Brodie E.L."/>
            <person name="Williams K.H."/>
            <person name="Hubbard S.S."/>
            <person name="Banfield J.F."/>
        </authorList>
    </citation>
    <scope>NUCLEOTIDE SEQUENCE [LARGE SCALE GENOMIC DNA]</scope>
</reference>
<organism evidence="1 2">
    <name type="scientific">Candidatus Daviesbacteria bacterium RIFCSPHIGHO2_12_FULL_37_11</name>
    <dbReference type="NCBI Taxonomy" id="1797777"/>
    <lineage>
        <taxon>Bacteria</taxon>
        <taxon>Candidatus Daviesiibacteriota</taxon>
    </lineage>
</organism>
<protein>
    <submittedName>
        <fullName evidence="1">Uncharacterized protein</fullName>
    </submittedName>
</protein>
<accession>A0A1F5KAL1</accession>
<comment type="caution">
    <text evidence="1">The sequence shown here is derived from an EMBL/GenBank/DDBJ whole genome shotgun (WGS) entry which is preliminary data.</text>
</comment>